<evidence type="ECO:0000313" key="3">
    <source>
        <dbReference type="Proteomes" id="UP000625711"/>
    </source>
</evidence>
<evidence type="ECO:0000313" key="2">
    <source>
        <dbReference type="EMBL" id="KAF7281178.1"/>
    </source>
</evidence>
<reference evidence="2" key="1">
    <citation type="submission" date="2020-08" db="EMBL/GenBank/DDBJ databases">
        <title>Genome sequencing and assembly of the red palm weevil Rhynchophorus ferrugineus.</title>
        <authorList>
            <person name="Dias G.B."/>
            <person name="Bergman C.M."/>
            <person name="Manee M."/>
        </authorList>
    </citation>
    <scope>NUCLEOTIDE SEQUENCE</scope>
    <source>
        <strain evidence="2">AA-2017</strain>
        <tissue evidence="2">Whole larva</tissue>
    </source>
</reference>
<dbReference type="OrthoDB" id="160374at2759"/>
<sequence length="1335" mass="154658">MAVLTELLDILENSEEPLSKRIKLADHAFNLTQLPIQHKEALLLKWAFKNISDSENIWNLIDKWLGSEQFQDLVQNNISSDDISSLIEVFLEKIELLSLNDPLSRELIKDTTLILASQRIFYQYFKHNIKVYCKFLSRIINKIDCPTLFIEFIKDPRLLTKTFLIHEKFCKYFLDFIYPELVAFVLKHENNAEIFQETCKFVQKSLFQENVKKIEIFFKEKKEGDVRKKRNVLQDIFKYFISAYELNHFDLHFKLILHSLCQNSDSHLIYKLCVVTLSFFKFNMRSDFNIQFSMELNSVALSKCINILSILFNEVATKTFSEIKISNVTTTDFMGKMIKTLIALNIPTSKVYDIFLSIISINPLTIEPLVNHVVIFLMTANNCDQVSTYEKLVISIFDVFSKLHRTENFIAKLIQALKTSLVDKVVTKIQADEIFQFNGDCDILVPKVETLSAKMILTENILQCFTNSINTLASWQVINLMKTFLYHFNVSVKDYLKEQTDNDTDKLIFVEILGTLFCQLLQSVRMADHTIPQNVVTKFENGLNELKDILKEFGSDLLKKEHNHITMRTFLNMAYVWAEVCMTLSFYSINKEVKITTVMDNTYTACNLMYLHSYMDVHQWQLISQRIMNFGEYPCKKLLQKLFIQKLRGMLLFDESITEDITLNIVKTLQEHLEDTWKDLLSDKFCVCYIVPKMDVISLTSLSEHLIEDNSLQDVHHIKDSPTLMNSMLYVIMSKLSKLFKTKRKHGEDSNKGISSKVFSLVPNEVFFNCTESYDLSDVIAAIKEMNKENEKSLCDFGNKEEKALLYLKNIRRIPVICSSVDIQKMVLLYLYYLHGDIRDSEMLKSECECLIIGILQNCKFQLIDIFDLNLLCTKVLNNFEQHQNIFPLIVENVFKNDDAIKGFDSTISGLLNKVDSSKYLKSVLVILQAVNKIKSKKDTSAKETANNYKEKILNKLVKQVCKSEFLVEAYGTCLKHYLSLGQQSEILDKLSEKLPTYMEYALANISSENKKGCVILFATVLHNKQKLPGLDENVVLNVWNAVKSVDIEDEYSHLVNLIFTLIPNDEFSNLVGDLLQSCQKSSNSKNYSALSRQLKIWQSILTCNVNPVKMKIWQEALEKLIHQLQNIIKNDNIDLAVIRNIFSLQESIILTQHFTLSSPLIDLFLINVSILTNCDSLDFEDIFNISVSLLEKLLKYRNAIILDRLPPFLQQYRTLLKLLCDKSNSDENENAEGSKKASDCAHKLEKLTKNLVLYKKDVSRISVYLIADILERYEQINLYPNVKLHLNNCVYSLVSLCDHHGVSYLMRVLSSASTEMFKILYEHYKRYYMFTGKV</sequence>
<dbReference type="Pfam" id="PF10441">
    <property type="entry name" value="Urb2"/>
    <property type="match status" value="1"/>
</dbReference>
<organism evidence="2 3">
    <name type="scientific">Rhynchophorus ferrugineus</name>
    <name type="common">Red palm weevil</name>
    <name type="synonym">Curculio ferrugineus</name>
    <dbReference type="NCBI Taxonomy" id="354439"/>
    <lineage>
        <taxon>Eukaryota</taxon>
        <taxon>Metazoa</taxon>
        <taxon>Ecdysozoa</taxon>
        <taxon>Arthropoda</taxon>
        <taxon>Hexapoda</taxon>
        <taxon>Insecta</taxon>
        <taxon>Pterygota</taxon>
        <taxon>Neoptera</taxon>
        <taxon>Endopterygota</taxon>
        <taxon>Coleoptera</taxon>
        <taxon>Polyphaga</taxon>
        <taxon>Cucujiformia</taxon>
        <taxon>Curculionidae</taxon>
        <taxon>Dryophthorinae</taxon>
        <taxon>Rhynchophorus</taxon>
    </lineage>
</organism>
<feature type="domain" description="Nucleolar 27S pre-rRNA processing Urb2/Npa2 C-terminal" evidence="1">
    <location>
        <begin position="1147"/>
        <end position="1333"/>
    </location>
</feature>
<accession>A0A834IM72</accession>
<evidence type="ECO:0000259" key="1">
    <source>
        <dbReference type="Pfam" id="PF10441"/>
    </source>
</evidence>
<gene>
    <name evidence="2" type="ORF">GWI33_005050</name>
</gene>
<dbReference type="GO" id="GO:0042254">
    <property type="term" value="P:ribosome biogenesis"/>
    <property type="evidence" value="ECO:0007669"/>
    <property type="project" value="TreeGrafter"/>
</dbReference>
<protein>
    <recommendedName>
        <fullName evidence="1">Nucleolar 27S pre-rRNA processing Urb2/Npa2 C-terminal domain-containing protein</fullName>
    </recommendedName>
</protein>
<dbReference type="Proteomes" id="UP000625711">
    <property type="component" value="Unassembled WGS sequence"/>
</dbReference>
<dbReference type="PANTHER" id="PTHR15682">
    <property type="entry name" value="UNHEALTHY RIBOSOME BIOGENESIS PROTEIN 2 HOMOLOG"/>
    <property type="match status" value="1"/>
</dbReference>
<keyword evidence="3" id="KW-1185">Reference proteome</keyword>
<dbReference type="GO" id="GO:0005730">
    <property type="term" value="C:nucleolus"/>
    <property type="evidence" value="ECO:0007669"/>
    <property type="project" value="TreeGrafter"/>
</dbReference>
<dbReference type="InterPro" id="IPR018849">
    <property type="entry name" value="Urb2/Npa2_C"/>
</dbReference>
<dbReference type="PANTHER" id="PTHR15682:SF2">
    <property type="entry name" value="UNHEALTHY RIBOSOME BIOGENESIS PROTEIN 2 HOMOLOG"/>
    <property type="match status" value="1"/>
</dbReference>
<proteinExistence type="predicted"/>
<dbReference type="EMBL" id="JAACXV010000254">
    <property type="protein sequence ID" value="KAF7281178.1"/>
    <property type="molecule type" value="Genomic_DNA"/>
</dbReference>
<comment type="caution">
    <text evidence="2">The sequence shown here is derived from an EMBL/GenBank/DDBJ whole genome shotgun (WGS) entry which is preliminary data.</text>
</comment>
<dbReference type="InterPro" id="IPR052609">
    <property type="entry name" value="Ribosome_Biogenesis_Reg"/>
</dbReference>
<name>A0A834IM72_RHYFE</name>